<dbReference type="GO" id="GO:0098797">
    <property type="term" value="C:plasma membrane protein complex"/>
    <property type="evidence" value="ECO:0007669"/>
    <property type="project" value="TreeGrafter"/>
</dbReference>
<evidence type="ECO:0000313" key="4">
    <source>
        <dbReference type="Proteomes" id="UP000184164"/>
    </source>
</evidence>
<keyword evidence="4" id="KW-1185">Reference proteome</keyword>
<dbReference type="RefSeq" id="WP_073003648.1">
    <property type="nucleotide sequence ID" value="NZ_FQUM01000027.1"/>
</dbReference>
<dbReference type="EMBL" id="FQUM01000027">
    <property type="protein sequence ID" value="SHG05127.1"/>
    <property type="molecule type" value="Genomic_DNA"/>
</dbReference>
<reference evidence="4" key="1">
    <citation type="submission" date="2016-11" db="EMBL/GenBank/DDBJ databases">
        <authorList>
            <person name="Varghese N."/>
            <person name="Submissions S."/>
        </authorList>
    </citation>
    <scope>NUCLEOTIDE SEQUENCE [LARGE SCALE GENOMIC DNA]</scope>
    <source>
        <strain evidence="4">DSM 26910</strain>
    </source>
</reference>
<feature type="signal peptide" evidence="1">
    <location>
        <begin position="1"/>
        <end position="22"/>
    </location>
</feature>
<dbReference type="SUPFAM" id="SSF74653">
    <property type="entry name" value="TolA/TonB C-terminal domain"/>
    <property type="match status" value="1"/>
</dbReference>
<evidence type="ECO:0000259" key="2">
    <source>
        <dbReference type="Pfam" id="PF03544"/>
    </source>
</evidence>
<dbReference type="Gene3D" id="3.30.1150.10">
    <property type="match status" value="1"/>
</dbReference>
<organism evidence="3 4">
    <name type="scientific">Mariniphaga anaerophila</name>
    <dbReference type="NCBI Taxonomy" id="1484053"/>
    <lineage>
        <taxon>Bacteria</taxon>
        <taxon>Pseudomonadati</taxon>
        <taxon>Bacteroidota</taxon>
        <taxon>Bacteroidia</taxon>
        <taxon>Marinilabiliales</taxon>
        <taxon>Prolixibacteraceae</taxon>
        <taxon>Mariniphaga</taxon>
    </lineage>
</organism>
<dbReference type="STRING" id="1484053.SAMN05444274_1278"/>
<feature type="domain" description="TonB C-terminal" evidence="2">
    <location>
        <begin position="80"/>
        <end position="145"/>
    </location>
</feature>
<dbReference type="AlphaFoldDB" id="A0A1M5GN69"/>
<feature type="chain" id="PRO_5012680179" evidence="1">
    <location>
        <begin position="23"/>
        <end position="147"/>
    </location>
</feature>
<dbReference type="GO" id="GO:0055085">
    <property type="term" value="P:transmembrane transport"/>
    <property type="evidence" value="ECO:0007669"/>
    <property type="project" value="InterPro"/>
</dbReference>
<keyword evidence="1" id="KW-0732">Signal</keyword>
<name>A0A1M5GN69_9BACT</name>
<dbReference type="OrthoDB" id="9814002at2"/>
<dbReference type="Pfam" id="PF03544">
    <property type="entry name" value="TonB_C"/>
    <property type="match status" value="1"/>
</dbReference>
<evidence type="ECO:0000313" key="3">
    <source>
        <dbReference type="EMBL" id="SHG05127.1"/>
    </source>
</evidence>
<accession>A0A1M5GN69</accession>
<dbReference type="InterPro" id="IPR051045">
    <property type="entry name" value="TonB-dependent_transducer"/>
</dbReference>
<dbReference type="InterPro" id="IPR037682">
    <property type="entry name" value="TonB_C"/>
</dbReference>
<evidence type="ECO:0000256" key="1">
    <source>
        <dbReference type="SAM" id="SignalP"/>
    </source>
</evidence>
<gene>
    <name evidence="3" type="ORF">SAMN05444274_1278</name>
</gene>
<dbReference type="GO" id="GO:0031992">
    <property type="term" value="F:energy transducer activity"/>
    <property type="evidence" value="ECO:0007669"/>
    <property type="project" value="TreeGrafter"/>
</dbReference>
<dbReference type="PANTHER" id="PTHR33446">
    <property type="entry name" value="PROTEIN TONB-RELATED"/>
    <property type="match status" value="1"/>
</dbReference>
<dbReference type="PANTHER" id="PTHR33446:SF2">
    <property type="entry name" value="PROTEIN TONB"/>
    <property type="match status" value="1"/>
</dbReference>
<dbReference type="Proteomes" id="UP000184164">
    <property type="component" value="Unassembled WGS sequence"/>
</dbReference>
<sequence>MKKATYILICIVFGIISMTAFGQEDTIVQINKSNLKSSNIYYQADTMPILHCDYDGNYLEKINQFIRHNLKWLDNGVECYGNVYVQFVVETNGSISNIKIIRGLDGCVGYNEEALRVVKLMKSWTPGIKDNEKVRVMLTVSVRFMLE</sequence>
<proteinExistence type="predicted"/>
<protein>
    <submittedName>
        <fullName evidence="3">TonB family C-terminal domain-containing protein</fullName>
    </submittedName>
</protein>